<reference evidence="3" key="1">
    <citation type="submission" date="2012-06" db="EMBL/GenBank/DDBJ databases">
        <title>Complete sequence of chromosome of Desulfomonile tiedjei DSM 6799.</title>
        <authorList>
            <person name="Lucas S."/>
            <person name="Copeland A."/>
            <person name="Lapidus A."/>
            <person name="Glavina del Rio T."/>
            <person name="Dalin E."/>
            <person name="Tice H."/>
            <person name="Bruce D."/>
            <person name="Goodwin L."/>
            <person name="Pitluck S."/>
            <person name="Peters L."/>
            <person name="Ovchinnikova G."/>
            <person name="Zeytun A."/>
            <person name="Lu M."/>
            <person name="Kyrpides N."/>
            <person name="Mavromatis K."/>
            <person name="Ivanova N."/>
            <person name="Brettin T."/>
            <person name="Detter J.C."/>
            <person name="Han C."/>
            <person name="Larimer F."/>
            <person name="Land M."/>
            <person name="Hauser L."/>
            <person name="Markowitz V."/>
            <person name="Cheng J.-F."/>
            <person name="Hugenholtz P."/>
            <person name="Woyke T."/>
            <person name="Wu D."/>
            <person name="Spring S."/>
            <person name="Schroeder M."/>
            <person name="Brambilla E."/>
            <person name="Klenk H.-P."/>
            <person name="Eisen J.A."/>
        </authorList>
    </citation>
    <scope>NUCLEOTIDE SEQUENCE [LARGE SCALE GENOMIC DNA]</scope>
    <source>
        <strain evidence="3">ATCC 49306 / DSM 6799 / DCB-1</strain>
    </source>
</reference>
<feature type="chain" id="PRO_5003687395" description="Outer membrane protein beta-barrel domain-containing protein" evidence="1">
    <location>
        <begin position="27"/>
        <end position="273"/>
    </location>
</feature>
<keyword evidence="1" id="KW-0732">Signal</keyword>
<dbReference type="AlphaFoldDB" id="I4C069"/>
<dbReference type="HOGENOM" id="CLU_1018339_0_0_7"/>
<organism evidence="2 3">
    <name type="scientific">Desulfomonile tiedjei (strain ATCC 49306 / DSM 6799 / DCB-1)</name>
    <dbReference type="NCBI Taxonomy" id="706587"/>
    <lineage>
        <taxon>Bacteria</taxon>
        <taxon>Pseudomonadati</taxon>
        <taxon>Thermodesulfobacteriota</taxon>
        <taxon>Desulfomonilia</taxon>
        <taxon>Desulfomonilales</taxon>
        <taxon>Desulfomonilaceae</taxon>
        <taxon>Desulfomonile</taxon>
    </lineage>
</organism>
<feature type="signal peptide" evidence="1">
    <location>
        <begin position="1"/>
        <end position="26"/>
    </location>
</feature>
<proteinExistence type="predicted"/>
<name>I4C069_DESTA</name>
<gene>
    <name evidence="2" type="ordered locus">Desti_0214</name>
</gene>
<evidence type="ECO:0000313" key="3">
    <source>
        <dbReference type="Proteomes" id="UP000006055"/>
    </source>
</evidence>
<protein>
    <recommendedName>
        <fullName evidence="4">Outer membrane protein beta-barrel domain-containing protein</fullName>
    </recommendedName>
</protein>
<dbReference type="KEGG" id="dti:Desti_0214"/>
<evidence type="ECO:0000313" key="2">
    <source>
        <dbReference type="EMBL" id="AFM22960.1"/>
    </source>
</evidence>
<accession>I4C069</accession>
<dbReference type="EMBL" id="CP003360">
    <property type="protein sequence ID" value="AFM22960.1"/>
    <property type="molecule type" value="Genomic_DNA"/>
</dbReference>
<dbReference type="Proteomes" id="UP000006055">
    <property type="component" value="Chromosome"/>
</dbReference>
<evidence type="ECO:0000256" key="1">
    <source>
        <dbReference type="SAM" id="SignalP"/>
    </source>
</evidence>
<sequence>MRLAGFIYRVFLCLLCMSSFFETAWAQETFRLTSFAKFRFGMDSGYIWHTGDMLIPAGGRIGSGTKVDVNTDLGVDQSEATAVTLNAAIQDLHYVNFEYLMYSPSGTRRLTRPFLFHNRTYSPETLLETKLDFNWLRLEYGYKLWDETSWWVAPRIGVHHIRYTASLNGTTEEEGLTSNTRSLDGTYPVVGLEARYLFPLGAELIGELEGIHLITRGFLTLGRVEVRLDVHPDVTLSLAGFSRIVQYQEDFQPLNNEWYFSLFGWTAGVSFAF</sequence>
<dbReference type="RefSeq" id="WP_014808119.1">
    <property type="nucleotide sequence ID" value="NC_018025.1"/>
</dbReference>
<keyword evidence="3" id="KW-1185">Reference proteome</keyword>
<evidence type="ECO:0008006" key="4">
    <source>
        <dbReference type="Google" id="ProtNLM"/>
    </source>
</evidence>